<protein>
    <submittedName>
        <fullName evidence="1">Uncharacterized protein</fullName>
    </submittedName>
</protein>
<proteinExistence type="predicted"/>
<accession>A0ABS0N1X2</accession>
<sequence>MIDDFENTADSPIAPAQACFAITPSDTLDLPMATKGIYVGVGGDLNVLSLRGDQPVLFRNVPDGAIIDIRAQQILASGTTADAIVGLA</sequence>
<comment type="caution">
    <text evidence="1">The sequence shown here is derived from an EMBL/GenBank/DDBJ whole genome shotgun (WGS) entry which is preliminary data.</text>
</comment>
<dbReference type="RefSeq" id="WP_197919933.1">
    <property type="nucleotide sequence ID" value="NZ_CAWPTA010000006.1"/>
</dbReference>
<evidence type="ECO:0000313" key="2">
    <source>
        <dbReference type="Proteomes" id="UP000602442"/>
    </source>
</evidence>
<reference evidence="1 2" key="1">
    <citation type="submission" date="2020-11" db="EMBL/GenBank/DDBJ databases">
        <title>Erythrobacter sediminis sp. nov., a marine bacterium from a tidal flat of Garorim Bay.</title>
        <authorList>
            <person name="Kim D."/>
            <person name="Yoo Y."/>
            <person name="Kim J.-J."/>
        </authorList>
    </citation>
    <scope>NUCLEOTIDE SEQUENCE [LARGE SCALE GENOMIC DNA]</scope>
    <source>
        <strain evidence="1 2">JGD-13</strain>
    </source>
</reference>
<dbReference type="EMBL" id="JAEANY010000001">
    <property type="protein sequence ID" value="MBH5321251.1"/>
    <property type="molecule type" value="Genomic_DNA"/>
</dbReference>
<keyword evidence="2" id="KW-1185">Reference proteome</keyword>
<gene>
    <name evidence="1" type="ORF">I5L03_01470</name>
</gene>
<organism evidence="1 2">
    <name type="scientific">Aurantiacibacter sediminis</name>
    <dbReference type="NCBI Taxonomy" id="2793064"/>
    <lineage>
        <taxon>Bacteria</taxon>
        <taxon>Pseudomonadati</taxon>
        <taxon>Pseudomonadota</taxon>
        <taxon>Alphaproteobacteria</taxon>
        <taxon>Sphingomonadales</taxon>
        <taxon>Erythrobacteraceae</taxon>
        <taxon>Aurantiacibacter</taxon>
    </lineage>
</organism>
<dbReference type="Proteomes" id="UP000602442">
    <property type="component" value="Unassembled WGS sequence"/>
</dbReference>
<evidence type="ECO:0000313" key="1">
    <source>
        <dbReference type="EMBL" id="MBH5321251.1"/>
    </source>
</evidence>
<name>A0ABS0N1X2_9SPHN</name>